<proteinExistence type="predicted"/>
<dbReference type="InParanoid" id="A0E4Q8"/>
<dbReference type="GeneID" id="5043457"/>
<dbReference type="AlphaFoldDB" id="A0E4Q8"/>
<dbReference type="RefSeq" id="XP_001457672.1">
    <property type="nucleotide sequence ID" value="XM_001457635.1"/>
</dbReference>
<accession>A0E4Q8</accession>
<dbReference type="Proteomes" id="UP000000600">
    <property type="component" value="Unassembled WGS sequence"/>
</dbReference>
<reference evidence="1 2" key="1">
    <citation type="journal article" date="2006" name="Nature">
        <title>Global trends of whole-genome duplications revealed by the ciliate Paramecium tetraurelia.</title>
        <authorList>
            <consortium name="Genoscope"/>
            <person name="Aury J.-M."/>
            <person name="Jaillon O."/>
            <person name="Duret L."/>
            <person name="Noel B."/>
            <person name="Jubin C."/>
            <person name="Porcel B.M."/>
            <person name="Segurens B."/>
            <person name="Daubin V."/>
            <person name="Anthouard V."/>
            <person name="Aiach N."/>
            <person name="Arnaiz O."/>
            <person name="Billaut A."/>
            <person name="Beisson J."/>
            <person name="Blanc I."/>
            <person name="Bouhouche K."/>
            <person name="Camara F."/>
            <person name="Duharcourt S."/>
            <person name="Guigo R."/>
            <person name="Gogendeau D."/>
            <person name="Katinka M."/>
            <person name="Keller A.-M."/>
            <person name="Kissmehl R."/>
            <person name="Klotz C."/>
            <person name="Koll F."/>
            <person name="Le Moue A."/>
            <person name="Lepere C."/>
            <person name="Malinsky S."/>
            <person name="Nowacki M."/>
            <person name="Nowak J.K."/>
            <person name="Plattner H."/>
            <person name="Poulain J."/>
            <person name="Ruiz F."/>
            <person name="Serrano V."/>
            <person name="Zagulski M."/>
            <person name="Dessen P."/>
            <person name="Betermier M."/>
            <person name="Weissenbach J."/>
            <person name="Scarpelli C."/>
            <person name="Schachter V."/>
            <person name="Sperling L."/>
            <person name="Meyer E."/>
            <person name="Cohen J."/>
            <person name="Wincker P."/>
        </authorList>
    </citation>
    <scope>NUCLEOTIDE SEQUENCE [LARGE SCALE GENOMIC DNA]</scope>
    <source>
        <strain evidence="1 2">Stock d4-2</strain>
    </source>
</reference>
<dbReference type="HOGENOM" id="CLU_1848977_0_0_1"/>
<evidence type="ECO:0000313" key="2">
    <source>
        <dbReference type="Proteomes" id="UP000000600"/>
    </source>
</evidence>
<organism evidence="1 2">
    <name type="scientific">Paramecium tetraurelia</name>
    <dbReference type="NCBI Taxonomy" id="5888"/>
    <lineage>
        <taxon>Eukaryota</taxon>
        <taxon>Sar</taxon>
        <taxon>Alveolata</taxon>
        <taxon>Ciliophora</taxon>
        <taxon>Intramacronucleata</taxon>
        <taxon>Oligohymenophorea</taxon>
        <taxon>Peniculida</taxon>
        <taxon>Parameciidae</taxon>
        <taxon>Paramecium</taxon>
    </lineage>
</organism>
<evidence type="ECO:0000313" key="1">
    <source>
        <dbReference type="EMBL" id="CAK90275.1"/>
    </source>
</evidence>
<protein>
    <submittedName>
        <fullName evidence="1">Uncharacterized protein</fullName>
    </submittedName>
</protein>
<gene>
    <name evidence="1" type="ORF">GSPATT00023450001</name>
</gene>
<keyword evidence="2" id="KW-1185">Reference proteome</keyword>
<dbReference type="EMBL" id="CT868658">
    <property type="protein sequence ID" value="CAK90275.1"/>
    <property type="molecule type" value="Genomic_DNA"/>
</dbReference>
<sequence length="139" mass="16715">MSQQISISRILHSFLNLLPQKKIYLMASLNKSCYDINFVLSNFTNLDALNHLYMVTFLQMLAQKGVEYYEFQQDQQQEYFKYKLQWLMNHTVEIEKKKLLQKIEPDEKNQVQQLITKIQQDKQNHLKLYCNKSISAYIE</sequence>
<name>A0E4Q8_PARTE</name>
<dbReference type="KEGG" id="ptm:GSPATT00023450001"/>